<evidence type="ECO:0000313" key="2">
    <source>
        <dbReference type="Proteomes" id="UP000215914"/>
    </source>
</evidence>
<accession>A0A251VP05</accession>
<dbReference type="Proteomes" id="UP000215914">
    <property type="component" value="Chromosome 1"/>
</dbReference>
<reference evidence="2" key="1">
    <citation type="journal article" date="2017" name="Nature">
        <title>The sunflower genome provides insights into oil metabolism, flowering and Asterid evolution.</title>
        <authorList>
            <person name="Badouin H."/>
            <person name="Gouzy J."/>
            <person name="Grassa C.J."/>
            <person name="Murat F."/>
            <person name="Staton S.E."/>
            <person name="Cottret L."/>
            <person name="Lelandais-Briere C."/>
            <person name="Owens G.L."/>
            <person name="Carrere S."/>
            <person name="Mayjonade B."/>
            <person name="Legrand L."/>
            <person name="Gill N."/>
            <person name="Kane N.C."/>
            <person name="Bowers J.E."/>
            <person name="Hubner S."/>
            <person name="Bellec A."/>
            <person name="Berard A."/>
            <person name="Berges H."/>
            <person name="Blanchet N."/>
            <person name="Boniface M.C."/>
            <person name="Brunel D."/>
            <person name="Catrice O."/>
            <person name="Chaidir N."/>
            <person name="Claudel C."/>
            <person name="Donnadieu C."/>
            <person name="Faraut T."/>
            <person name="Fievet G."/>
            <person name="Helmstetter N."/>
            <person name="King M."/>
            <person name="Knapp S.J."/>
            <person name="Lai Z."/>
            <person name="Le Paslier M.C."/>
            <person name="Lippi Y."/>
            <person name="Lorenzon L."/>
            <person name="Mandel J.R."/>
            <person name="Marage G."/>
            <person name="Marchand G."/>
            <person name="Marquand E."/>
            <person name="Bret-Mestries E."/>
            <person name="Morien E."/>
            <person name="Nambeesan S."/>
            <person name="Nguyen T."/>
            <person name="Pegot-Espagnet P."/>
            <person name="Pouilly N."/>
            <person name="Raftis F."/>
            <person name="Sallet E."/>
            <person name="Schiex T."/>
            <person name="Thomas J."/>
            <person name="Vandecasteele C."/>
            <person name="Vares D."/>
            <person name="Vear F."/>
            <person name="Vautrin S."/>
            <person name="Crespi M."/>
            <person name="Mangin B."/>
            <person name="Burke J.M."/>
            <person name="Salse J."/>
            <person name="Munos S."/>
            <person name="Vincourt P."/>
            <person name="Rieseberg L.H."/>
            <person name="Langlade N.B."/>
        </authorList>
    </citation>
    <scope>NUCLEOTIDE SEQUENCE [LARGE SCALE GENOMIC DNA]</scope>
    <source>
        <strain evidence="2">cv. SF193</strain>
    </source>
</reference>
<keyword evidence="2" id="KW-1185">Reference proteome</keyword>
<organism evidence="1 2">
    <name type="scientific">Helianthus annuus</name>
    <name type="common">Common sunflower</name>
    <dbReference type="NCBI Taxonomy" id="4232"/>
    <lineage>
        <taxon>Eukaryota</taxon>
        <taxon>Viridiplantae</taxon>
        <taxon>Streptophyta</taxon>
        <taxon>Embryophyta</taxon>
        <taxon>Tracheophyta</taxon>
        <taxon>Spermatophyta</taxon>
        <taxon>Magnoliopsida</taxon>
        <taxon>eudicotyledons</taxon>
        <taxon>Gunneridae</taxon>
        <taxon>Pentapetalae</taxon>
        <taxon>asterids</taxon>
        <taxon>campanulids</taxon>
        <taxon>Asterales</taxon>
        <taxon>Asteraceae</taxon>
        <taxon>Asteroideae</taxon>
        <taxon>Heliantheae alliance</taxon>
        <taxon>Heliantheae</taxon>
        <taxon>Helianthus</taxon>
    </lineage>
</organism>
<name>A0A251VP05_HELAN</name>
<proteinExistence type="predicted"/>
<protein>
    <submittedName>
        <fullName evidence="1">Uncharacterized protein</fullName>
    </submittedName>
</protein>
<dbReference type="AlphaFoldDB" id="A0A251VP05"/>
<dbReference type="InParanoid" id="A0A251VP05"/>
<gene>
    <name evidence="1" type="ORF">HannXRQ_Chr01g0017311</name>
</gene>
<dbReference type="EMBL" id="CM007890">
    <property type="protein sequence ID" value="OTG37298.1"/>
    <property type="molecule type" value="Genomic_DNA"/>
</dbReference>
<evidence type="ECO:0000313" key="1">
    <source>
        <dbReference type="EMBL" id="OTG37298.1"/>
    </source>
</evidence>
<sequence length="53" mass="5930">MKVQQHGPRPGCAVDMSRNGRIDFLTNSASVPVIQFRMTYLMQLKSSNFTRGG</sequence>